<dbReference type="EMBL" id="AP026866">
    <property type="protein sequence ID" value="BDS05894.1"/>
    <property type="molecule type" value="Genomic_DNA"/>
</dbReference>
<dbReference type="AlphaFoldDB" id="A0AAT9FIU2"/>
<feature type="signal peptide" evidence="1">
    <location>
        <begin position="1"/>
        <end position="25"/>
    </location>
</feature>
<feature type="chain" id="PRO_5043905290" evidence="1">
    <location>
        <begin position="26"/>
        <end position="522"/>
    </location>
</feature>
<accession>A0AAT9FIU2</accession>
<dbReference type="KEGG" id="osu:NT6N_09340"/>
<organism evidence="2">
    <name type="scientific">Oceaniferula spumae</name>
    <dbReference type="NCBI Taxonomy" id="2979115"/>
    <lineage>
        <taxon>Bacteria</taxon>
        <taxon>Pseudomonadati</taxon>
        <taxon>Verrucomicrobiota</taxon>
        <taxon>Verrucomicrobiia</taxon>
        <taxon>Verrucomicrobiales</taxon>
        <taxon>Verrucomicrobiaceae</taxon>
        <taxon>Oceaniferula</taxon>
    </lineage>
</organism>
<dbReference type="Gene3D" id="2.115.10.20">
    <property type="entry name" value="Glycosyl hydrolase domain, family 43"/>
    <property type="match status" value="1"/>
</dbReference>
<protein>
    <submittedName>
        <fullName evidence="2">Uncharacterized protein</fullName>
    </submittedName>
</protein>
<sequence>MNPKPIRITIIVTALSSTLSLTALAGPWVLDTQEQWVKGIAQKEGLEIKDGMAAPTAKKATIQSAMKSFPEKRKATSITLSQSPVWLNWQPVKNIGPSNLTDAPVFLQLGPDNYWMFGKYGKLGNKGQAAGKPAKLEGFDIPLTTTAHPHQFTAPGGLVKSLGGYHAWQSKDMVNWVHHGPVSDHQSRWMTTAEVVDGKVFFYYDFPNDQDPHLIIDEDLTDGKIGNKVGMAFKDPSDGSDCAIIRDLEGKFHIIYEDWSPIDASRHAWDSPLAGHAVSDDGKGDFKIVKPAVDERTKPTGKFAEFLHPHWHKEDPENYPGKVYGGKKTYHGIKPGQKAAFSKYEIHEPAQNAYGDWAAISVGGQYYLFCDFDPSTAHGDKKAMSVAWFTSSSIDTQFSFCGNLGSGHPDPDIMFAEGKFYLATQMNTDYVSSGPWVDGVEVRVGVDTDKDGKSDQWTDWKEVKESYDYIPGFAKQVAKTPAQLDLSKLPAAYGFQFEIRLTDTTENESKPIIDSVRFQFEK</sequence>
<dbReference type="InterPro" id="IPR023296">
    <property type="entry name" value="Glyco_hydro_beta-prop_sf"/>
</dbReference>
<evidence type="ECO:0000313" key="2">
    <source>
        <dbReference type="EMBL" id="BDS05894.1"/>
    </source>
</evidence>
<evidence type="ECO:0000256" key="1">
    <source>
        <dbReference type="SAM" id="SignalP"/>
    </source>
</evidence>
<name>A0AAT9FIU2_9BACT</name>
<keyword evidence="1" id="KW-0732">Signal</keyword>
<dbReference type="SUPFAM" id="SSF75005">
    <property type="entry name" value="Arabinanase/levansucrase/invertase"/>
    <property type="match status" value="1"/>
</dbReference>
<proteinExistence type="predicted"/>
<gene>
    <name evidence="2" type="ORF">NT6N_09340</name>
</gene>
<reference evidence="2" key="1">
    <citation type="submission" date="2024-07" db="EMBL/GenBank/DDBJ databases">
        <title>Complete genome sequence of Verrucomicrobiaceae bacterium NT6N.</title>
        <authorList>
            <person name="Huang C."/>
            <person name="Takami H."/>
            <person name="Hamasaki K."/>
        </authorList>
    </citation>
    <scope>NUCLEOTIDE SEQUENCE</scope>
    <source>
        <strain evidence="2">NT6N</strain>
    </source>
</reference>